<sequence>MEYVAAIFPSVGVLFLFVIAIRAIFQADRRERLAQAAQDRRVAAAEKTTVAPGDSPDSAGPTAQD</sequence>
<feature type="region of interest" description="Disordered" evidence="1">
    <location>
        <begin position="44"/>
        <end position="65"/>
    </location>
</feature>
<accession>A0A9X1NHG5</accession>
<reference evidence="3" key="1">
    <citation type="submission" date="2021-11" db="EMBL/GenBank/DDBJ databases">
        <title>Streptomyces corallinus and Kineosporia corallina sp. nov., two new coral-derived marine actinobacteria.</title>
        <authorList>
            <person name="Buangrab K."/>
            <person name="Sutthacheep M."/>
            <person name="Yeemin T."/>
            <person name="Harunari E."/>
            <person name="Igarashi Y."/>
            <person name="Sripreechasak P."/>
            <person name="Kanchanasin P."/>
            <person name="Tanasupawat S."/>
            <person name="Phongsopitanun W."/>
        </authorList>
    </citation>
    <scope>NUCLEOTIDE SEQUENCE</scope>
    <source>
        <strain evidence="3">JCM 31032</strain>
    </source>
</reference>
<dbReference type="AlphaFoldDB" id="A0A9X1NHG5"/>
<keyword evidence="4" id="KW-1185">Reference proteome</keyword>
<organism evidence="3 4">
    <name type="scientific">Kineosporia babensis</name>
    <dbReference type="NCBI Taxonomy" id="499548"/>
    <lineage>
        <taxon>Bacteria</taxon>
        <taxon>Bacillati</taxon>
        <taxon>Actinomycetota</taxon>
        <taxon>Actinomycetes</taxon>
        <taxon>Kineosporiales</taxon>
        <taxon>Kineosporiaceae</taxon>
        <taxon>Kineosporia</taxon>
    </lineage>
</organism>
<keyword evidence="2" id="KW-0472">Membrane</keyword>
<evidence type="ECO:0000256" key="1">
    <source>
        <dbReference type="SAM" id="MobiDB-lite"/>
    </source>
</evidence>
<dbReference type="RefSeq" id="WP_231444146.1">
    <property type="nucleotide sequence ID" value="NZ_JAJOMB010000010.1"/>
</dbReference>
<evidence type="ECO:0000313" key="4">
    <source>
        <dbReference type="Proteomes" id="UP001138997"/>
    </source>
</evidence>
<keyword evidence="2" id="KW-1133">Transmembrane helix</keyword>
<gene>
    <name evidence="3" type="ORF">LR394_19965</name>
</gene>
<proteinExistence type="predicted"/>
<dbReference type="EMBL" id="JAJOMB010000010">
    <property type="protein sequence ID" value="MCD5313188.1"/>
    <property type="molecule type" value="Genomic_DNA"/>
</dbReference>
<evidence type="ECO:0000313" key="3">
    <source>
        <dbReference type="EMBL" id="MCD5313188.1"/>
    </source>
</evidence>
<comment type="caution">
    <text evidence="3">The sequence shown here is derived from an EMBL/GenBank/DDBJ whole genome shotgun (WGS) entry which is preliminary data.</text>
</comment>
<keyword evidence="2" id="KW-0812">Transmembrane</keyword>
<protein>
    <submittedName>
        <fullName evidence="3">Uncharacterized protein</fullName>
    </submittedName>
</protein>
<feature type="transmembrane region" description="Helical" evidence="2">
    <location>
        <begin position="6"/>
        <end position="25"/>
    </location>
</feature>
<evidence type="ECO:0000256" key="2">
    <source>
        <dbReference type="SAM" id="Phobius"/>
    </source>
</evidence>
<name>A0A9X1NHG5_9ACTN</name>
<dbReference type="Proteomes" id="UP001138997">
    <property type="component" value="Unassembled WGS sequence"/>
</dbReference>